<accession>X0XQT2</accession>
<comment type="similarity">
    <text evidence="2">Belongs to the ATPase gamma chain family.</text>
</comment>
<dbReference type="PRINTS" id="PR00126">
    <property type="entry name" value="ATPASEGAMMA"/>
</dbReference>
<keyword evidence="7" id="KW-0139">CF(1)</keyword>
<evidence type="ECO:0000256" key="5">
    <source>
        <dbReference type="ARBA" id="ARBA00023065"/>
    </source>
</evidence>
<name>X0XQT2_9ZZZZ</name>
<evidence type="ECO:0000256" key="8">
    <source>
        <dbReference type="ARBA" id="ARBA00023310"/>
    </source>
</evidence>
<evidence type="ECO:0000256" key="4">
    <source>
        <dbReference type="ARBA" id="ARBA00022781"/>
    </source>
</evidence>
<dbReference type="Gene3D" id="1.10.287.80">
    <property type="entry name" value="ATP synthase, gamma subunit, helix hairpin domain"/>
    <property type="match status" value="1"/>
</dbReference>
<dbReference type="Pfam" id="PF00231">
    <property type="entry name" value="ATP-synt"/>
    <property type="match status" value="1"/>
</dbReference>
<dbReference type="PANTHER" id="PTHR11693">
    <property type="entry name" value="ATP SYNTHASE GAMMA CHAIN"/>
    <property type="match status" value="1"/>
</dbReference>
<dbReference type="EMBL" id="BARS01043374">
    <property type="protein sequence ID" value="GAG38988.1"/>
    <property type="molecule type" value="Genomic_DNA"/>
</dbReference>
<dbReference type="PANTHER" id="PTHR11693:SF22">
    <property type="entry name" value="ATP SYNTHASE SUBUNIT GAMMA, MITOCHONDRIAL"/>
    <property type="match status" value="1"/>
</dbReference>
<evidence type="ECO:0000256" key="2">
    <source>
        <dbReference type="ARBA" id="ARBA00007681"/>
    </source>
</evidence>
<evidence type="ECO:0000256" key="6">
    <source>
        <dbReference type="ARBA" id="ARBA00023136"/>
    </source>
</evidence>
<proteinExistence type="inferred from homology"/>
<protein>
    <recommendedName>
        <fullName evidence="10">F0F1 ATP synthase subunit gamma</fullName>
    </recommendedName>
</protein>
<evidence type="ECO:0008006" key="10">
    <source>
        <dbReference type="Google" id="ProtNLM"/>
    </source>
</evidence>
<evidence type="ECO:0000256" key="1">
    <source>
        <dbReference type="ARBA" id="ARBA00004170"/>
    </source>
</evidence>
<feature type="non-terminal residue" evidence="9">
    <location>
        <position position="1"/>
    </location>
</feature>
<dbReference type="AlphaFoldDB" id="X0XQT2"/>
<dbReference type="InterPro" id="IPR035968">
    <property type="entry name" value="ATP_synth_F1_ATPase_gsu"/>
</dbReference>
<dbReference type="SUPFAM" id="SSF52943">
    <property type="entry name" value="ATP synthase (F1-ATPase), gamma subunit"/>
    <property type="match status" value="1"/>
</dbReference>
<keyword evidence="6" id="KW-0472">Membrane</keyword>
<keyword evidence="4" id="KW-0375">Hydrogen ion transport</keyword>
<dbReference type="GO" id="GO:0045259">
    <property type="term" value="C:proton-transporting ATP synthase complex"/>
    <property type="evidence" value="ECO:0007669"/>
    <property type="project" value="UniProtKB-KW"/>
</dbReference>
<evidence type="ECO:0000256" key="3">
    <source>
        <dbReference type="ARBA" id="ARBA00022448"/>
    </source>
</evidence>
<comment type="caution">
    <text evidence="9">The sequence shown here is derived from an EMBL/GenBank/DDBJ whole genome shotgun (WGS) entry which is preliminary data.</text>
</comment>
<keyword evidence="5" id="KW-0406">Ion transport</keyword>
<dbReference type="GO" id="GO:0046933">
    <property type="term" value="F:proton-transporting ATP synthase activity, rotational mechanism"/>
    <property type="evidence" value="ECO:0007669"/>
    <property type="project" value="InterPro"/>
</dbReference>
<reference evidence="9" key="1">
    <citation type="journal article" date="2014" name="Front. Microbiol.">
        <title>High frequency of phylogenetically diverse reductive dehalogenase-homologous genes in deep subseafloor sedimentary metagenomes.</title>
        <authorList>
            <person name="Kawai M."/>
            <person name="Futagami T."/>
            <person name="Toyoda A."/>
            <person name="Takaki Y."/>
            <person name="Nishi S."/>
            <person name="Hori S."/>
            <person name="Arai W."/>
            <person name="Tsubouchi T."/>
            <person name="Morono Y."/>
            <person name="Uchiyama I."/>
            <person name="Ito T."/>
            <person name="Fujiyama A."/>
            <person name="Inagaki F."/>
            <person name="Takami H."/>
        </authorList>
    </citation>
    <scope>NUCLEOTIDE SEQUENCE</scope>
    <source>
        <strain evidence="9">Expedition CK06-06</strain>
    </source>
</reference>
<evidence type="ECO:0000313" key="9">
    <source>
        <dbReference type="EMBL" id="GAG38988.1"/>
    </source>
</evidence>
<gene>
    <name evidence="9" type="ORF">S01H1_65679</name>
</gene>
<organism evidence="9">
    <name type="scientific">marine sediment metagenome</name>
    <dbReference type="NCBI Taxonomy" id="412755"/>
    <lineage>
        <taxon>unclassified sequences</taxon>
        <taxon>metagenomes</taxon>
        <taxon>ecological metagenomes</taxon>
    </lineage>
</organism>
<keyword evidence="3" id="KW-0813">Transport</keyword>
<dbReference type="InterPro" id="IPR000131">
    <property type="entry name" value="ATP_synth_F1_gsu"/>
</dbReference>
<evidence type="ECO:0000256" key="7">
    <source>
        <dbReference type="ARBA" id="ARBA00023196"/>
    </source>
</evidence>
<sequence>DQLFTSLVRQYLFGALFRAFAESLASENASRLASMQAAEKNIEERIDQLRLRFHRHRQSAITEELLDVVAGFEVLSQERA</sequence>
<comment type="subcellular location">
    <subcellularLocation>
        <location evidence="1">Membrane</location>
        <topology evidence="1">Peripheral membrane protein</topology>
    </subcellularLocation>
</comment>
<keyword evidence="8" id="KW-0066">ATP synthesis</keyword>